<proteinExistence type="predicted"/>
<dbReference type="EMBL" id="BK016017">
    <property type="protein sequence ID" value="DAF89785.1"/>
    <property type="molecule type" value="Genomic_DNA"/>
</dbReference>
<accession>A0A8S5U5M9</accession>
<sequence length="126" mass="14407">MVYIMNLNESEPKEQYYKLDSNSIIFTSVKSYFTYIDGTLIGFIDKDTQETIENMIKSGGIETIDTCVETVKLYKPNSSIKLVGTDHTGWLITYSYGKLQDNGDIIIEEHKVTEEYIKELVSKATK</sequence>
<reference evidence="1" key="1">
    <citation type="journal article" date="2021" name="Proc. Natl. Acad. Sci. U.S.A.">
        <title>A Catalog of Tens of Thousands of Viruses from Human Metagenomes Reveals Hidden Associations with Chronic Diseases.</title>
        <authorList>
            <person name="Tisza M.J."/>
            <person name="Buck C.B."/>
        </authorList>
    </citation>
    <scope>NUCLEOTIDE SEQUENCE</scope>
    <source>
        <strain evidence="1">CteLh2</strain>
    </source>
</reference>
<protein>
    <submittedName>
        <fullName evidence="1">Uncharacterized protein</fullName>
    </submittedName>
</protein>
<organism evidence="1">
    <name type="scientific">Siphoviridae sp. cteLh2</name>
    <dbReference type="NCBI Taxonomy" id="2825590"/>
    <lineage>
        <taxon>Viruses</taxon>
        <taxon>Duplodnaviria</taxon>
        <taxon>Heunggongvirae</taxon>
        <taxon>Uroviricota</taxon>
        <taxon>Caudoviricetes</taxon>
    </lineage>
</organism>
<evidence type="ECO:0000313" key="1">
    <source>
        <dbReference type="EMBL" id="DAF89785.1"/>
    </source>
</evidence>
<name>A0A8S5U5M9_9CAUD</name>